<keyword evidence="4" id="KW-1185">Reference proteome</keyword>
<comment type="caution">
    <text evidence="3">The sequence shown here is derived from an EMBL/GenBank/DDBJ whole genome shotgun (WGS) entry which is preliminary data.</text>
</comment>
<reference evidence="3 4" key="1">
    <citation type="submission" date="2023-01" db="EMBL/GenBank/DDBJ databases">
        <authorList>
            <person name="Whitehead M."/>
        </authorList>
    </citation>
    <scope>NUCLEOTIDE SEQUENCE [LARGE SCALE GENOMIC DNA]</scope>
</reference>
<dbReference type="Pfam" id="PF20146">
    <property type="entry name" value="NRF"/>
    <property type="match status" value="1"/>
</dbReference>
<keyword evidence="1" id="KW-0812">Transmembrane</keyword>
<dbReference type="Proteomes" id="UP001160148">
    <property type="component" value="Unassembled WGS sequence"/>
</dbReference>
<dbReference type="InterPro" id="IPR006621">
    <property type="entry name" value="Nose-resist-to-fluoxetine_N"/>
</dbReference>
<feature type="domain" description="Nose resistant-to-fluoxetine protein N-terminal" evidence="2">
    <location>
        <begin position="1"/>
        <end position="86"/>
    </location>
</feature>
<keyword evidence="1" id="KW-0472">Membrane</keyword>
<gene>
    <name evidence="3" type="ORF">MEUPH1_LOCUS21236</name>
</gene>
<name>A0AAV0XGH4_9HEMI</name>
<dbReference type="InterPro" id="IPR052728">
    <property type="entry name" value="O2_lipid_transport_reg"/>
</dbReference>
<dbReference type="EMBL" id="CARXXK010000004">
    <property type="protein sequence ID" value="CAI6366681.1"/>
    <property type="molecule type" value="Genomic_DNA"/>
</dbReference>
<organism evidence="3 4">
    <name type="scientific">Macrosiphum euphorbiae</name>
    <name type="common">potato aphid</name>
    <dbReference type="NCBI Taxonomy" id="13131"/>
    <lineage>
        <taxon>Eukaryota</taxon>
        <taxon>Metazoa</taxon>
        <taxon>Ecdysozoa</taxon>
        <taxon>Arthropoda</taxon>
        <taxon>Hexapoda</taxon>
        <taxon>Insecta</taxon>
        <taxon>Pterygota</taxon>
        <taxon>Neoptera</taxon>
        <taxon>Paraneoptera</taxon>
        <taxon>Hemiptera</taxon>
        <taxon>Sternorrhyncha</taxon>
        <taxon>Aphidomorpha</taxon>
        <taxon>Aphidoidea</taxon>
        <taxon>Aphididae</taxon>
        <taxon>Macrosiphini</taxon>
        <taxon>Macrosiphum</taxon>
    </lineage>
</organism>
<evidence type="ECO:0000313" key="3">
    <source>
        <dbReference type="EMBL" id="CAI6366681.1"/>
    </source>
</evidence>
<evidence type="ECO:0000313" key="4">
    <source>
        <dbReference type="Proteomes" id="UP001160148"/>
    </source>
</evidence>
<feature type="transmembrane region" description="Helical" evidence="1">
    <location>
        <begin position="232"/>
        <end position="255"/>
    </location>
</feature>
<dbReference type="AlphaFoldDB" id="A0AAV0XGH4"/>
<evidence type="ECO:0000259" key="2">
    <source>
        <dbReference type="Pfam" id="PF20146"/>
    </source>
</evidence>
<protein>
    <recommendedName>
        <fullName evidence="2">Nose resistant-to-fluoxetine protein N-terminal domain-containing protein</fullName>
    </recommendedName>
</protein>
<proteinExistence type="predicted"/>
<accession>A0AAV0XGH4</accession>
<dbReference type="PANTHER" id="PTHR11161:SF0">
    <property type="entry name" value="O-ACYLTRANSFERASE LIKE PROTEIN"/>
    <property type="match status" value="1"/>
</dbReference>
<keyword evidence="1" id="KW-1133">Transmembrane helix</keyword>
<feature type="transmembrane region" description="Helical" evidence="1">
    <location>
        <begin position="125"/>
        <end position="147"/>
    </location>
</feature>
<sequence length="325" mass="37334">MGIYDECVDVRHPVIGQYCLSEINLRPSMGRDYSFNRTDNLDDFGNNNAWKTILGWGDYPDKVKRNRLNLGICIPDSCSALDLQTSLQNELDKVFTPEEIEAVVKVDPIMCTVKGDMYPYNTSYYVTRMCVLMIVLICSGTTLYHYIRISYDKNPKKSISEGFGSFCDTFSFIDSSKALLKFDKDSELNALYGFKVIMMISIIMVHRLFSIVGNPLSNPKRLESVYLNGPDFLLTASNIIDPFFFISGFVMYLNISRVQNVTDLLRNDGYHSAHRTSSRRRTAVAKDSMRRSRNLQKLLVDQFVVHNQFSRNKIRMPHSELLRVL</sequence>
<feature type="transmembrane region" description="Helical" evidence="1">
    <location>
        <begin position="190"/>
        <end position="212"/>
    </location>
</feature>
<evidence type="ECO:0000256" key="1">
    <source>
        <dbReference type="SAM" id="Phobius"/>
    </source>
</evidence>
<dbReference type="PANTHER" id="PTHR11161">
    <property type="entry name" value="O-ACYLTRANSFERASE"/>
    <property type="match status" value="1"/>
</dbReference>